<protein>
    <submittedName>
        <fullName evidence="2">Uncharacterized protein</fullName>
    </submittedName>
</protein>
<dbReference type="GO" id="GO:0030020">
    <property type="term" value="F:extracellular matrix structural constituent conferring tensile strength"/>
    <property type="evidence" value="ECO:0007669"/>
    <property type="project" value="TreeGrafter"/>
</dbReference>
<dbReference type="Ensembl" id="ENSZLMT00000009627.1">
    <property type="protein sequence ID" value="ENSZLMP00000009373.1"/>
    <property type="gene ID" value="ENSZLMG00000006570.1"/>
</dbReference>
<feature type="region of interest" description="Disordered" evidence="1">
    <location>
        <begin position="18"/>
        <end position="155"/>
    </location>
</feature>
<keyword evidence="3" id="KW-1185">Reference proteome</keyword>
<dbReference type="Proteomes" id="UP000694401">
    <property type="component" value="Unassembled WGS sequence"/>
</dbReference>
<dbReference type="InterPro" id="IPR008160">
    <property type="entry name" value="Collagen"/>
</dbReference>
<evidence type="ECO:0000256" key="1">
    <source>
        <dbReference type="SAM" id="MobiDB-lite"/>
    </source>
</evidence>
<dbReference type="PANTHER" id="PTHR24023">
    <property type="entry name" value="COLLAGEN ALPHA"/>
    <property type="match status" value="1"/>
</dbReference>
<dbReference type="InterPro" id="IPR050149">
    <property type="entry name" value="Collagen_superfamily"/>
</dbReference>
<evidence type="ECO:0000313" key="3">
    <source>
        <dbReference type="Proteomes" id="UP000694401"/>
    </source>
</evidence>
<feature type="compositionally biased region" description="Pro residues" evidence="1">
    <location>
        <begin position="26"/>
        <end position="35"/>
    </location>
</feature>
<dbReference type="AlphaFoldDB" id="A0A8D2P685"/>
<name>A0A8D2P685_ZOSLA</name>
<proteinExistence type="predicted"/>
<dbReference type="Gene3D" id="1.20.5.320">
    <property type="entry name" value="6-Phosphogluconate Dehydrogenase, domain 3"/>
    <property type="match status" value="1"/>
</dbReference>
<dbReference type="GO" id="GO:0031012">
    <property type="term" value="C:extracellular matrix"/>
    <property type="evidence" value="ECO:0007669"/>
    <property type="project" value="TreeGrafter"/>
</dbReference>
<dbReference type="GO" id="GO:0005615">
    <property type="term" value="C:extracellular space"/>
    <property type="evidence" value="ECO:0007669"/>
    <property type="project" value="TreeGrafter"/>
</dbReference>
<dbReference type="Pfam" id="PF01391">
    <property type="entry name" value="Collagen"/>
    <property type="match status" value="2"/>
</dbReference>
<feature type="compositionally biased region" description="Pro residues" evidence="1">
    <location>
        <begin position="122"/>
        <end position="134"/>
    </location>
</feature>
<accession>A0A8D2P685</accession>
<feature type="compositionally biased region" description="Basic and acidic residues" evidence="1">
    <location>
        <begin position="102"/>
        <end position="111"/>
    </location>
</feature>
<reference evidence="2" key="2">
    <citation type="submission" date="2025-09" db="UniProtKB">
        <authorList>
            <consortium name="Ensembl"/>
        </authorList>
    </citation>
    <scope>IDENTIFICATION</scope>
</reference>
<sequence length="155" mass="15715">MRKSLIYRYFLAASLRRPEFGAPGLPGRPGPPGAPGPAGENGFPGQLGPRGLPGLKGPPGEIGRKGPKGKKFSNQLSLGDRFSFGFLGPASTFAGEPGKASYGREGRDGDRGPPGVAGQPGVPGPPGPPGPPGYCEPASCRMQAGQRAGKNMKGP</sequence>
<evidence type="ECO:0000313" key="2">
    <source>
        <dbReference type="Ensembl" id="ENSZLMP00000009373.1"/>
    </source>
</evidence>
<dbReference type="GO" id="GO:0030198">
    <property type="term" value="P:extracellular matrix organization"/>
    <property type="evidence" value="ECO:0007669"/>
    <property type="project" value="TreeGrafter"/>
</dbReference>
<reference evidence="2" key="1">
    <citation type="submission" date="2025-08" db="UniProtKB">
        <authorList>
            <consortium name="Ensembl"/>
        </authorList>
    </citation>
    <scope>IDENTIFICATION</scope>
</reference>
<organism evidence="2 3">
    <name type="scientific">Zosterops lateralis melanops</name>
    <dbReference type="NCBI Taxonomy" id="1220523"/>
    <lineage>
        <taxon>Eukaryota</taxon>
        <taxon>Metazoa</taxon>
        <taxon>Chordata</taxon>
        <taxon>Craniata</taxon>
        <taxon>Vertebrata</taxon>
        <taxon>Euteleostomi</taxon>
        <taxon>Archelosauria</taxon>
        <taxon>Archosauria</taxon>
        <taxon>Dinosauria</taxon>
        <taxon>Saurischia</taxon>
        <taxon>Theropoda</taxon>
        <taxon>Coelurosauria</taxon>
        <taxon>Aves</taxon>
        <taxon>Neognathae</taxon>
        <taxon>Neoaves</taxon>
        <taxon>Telluraves</taxon>
        <taxon>Australaves</taxon>
        <taxon>Passeriformes</taxon>
        <taxon>Sylvioidea</taxon>
        <taxon>Zosteropidae</taxon>
        <taxon>Zosterops</taxon>
    </lineage>
</organism>
<feature type="compositionally biased region" description="Low complexity" evidence="1">
    <location>
        <begin position="37"/>
        <end position="61"/>
    </location>
</feature>
<dbReference type="PANTHER" id="PTHR24023:SF1112">
    <property type="entry name" value="COL_CUTICLE_N DOMAIN-CONTAINING PROTEIN-RELATED"/>
    <property type="match status" value="1"/>
</dbReference>